<protein>
    <submittedName>
        <fullName evidence="2">Uncharacterized protein</fullName>
    </submittedName>
</protein>
<proteinExistence type="predicted"/>
<gene>
    <name evidence="2" type="ORF">matv_4</name>
</gene>
<evidence type="ECO:0000313" key="2">
    <source>
        <dbReference type="EMBL" id="AVL93336.1"/>
    </source>
</evidence>
<sequence>METLLAASHDKSLLLKEENIELKAEVIIVKEYFNKALDENDKLKTKLSKYEPTNNQENKNKINNLRNILSMSEEKMKELENKKMEEMKKKYSEIYASKYSSRFN</sequence>
<organism evidence="2">
    <name type="scientific">Moumouvirus australiensis transpoviron</name>
    <dbReference type="NCBI Taxonomy" id="2711276"/>
    <lineage>
        <taxon>Viruses</taxon>
        <taxon>unclassified satellites</taxon>
        <taxon>DNA satellites</taxon>
    </lineage>
</organism>
<dbReference type="EMBL" id="MG807317">
    <property type="protein sequence ID" value="AVL93336.1"/>
    <property type="molecule type" value="Genomic_DNA"/>
</dbReference>
<keyword evidence="1" id="KW-0175">Coiled coil</keyword>
<feature type="coiled-coil region" evidence="1">
    <location>
        <begin position="55"/>
        <end position="89"/>
    </location>
</feature>
<reference evidence="2" key="1">
    <citation type="journal article" date="2019" name="ISME J.">
        <title>Exploration of the propagation of transpovirons within Mimiviridae reveals a unique example of commensalism in the viral world.</title>
        <authorList>
            <person name="Jeudy S."/>
            <person name="Bertaux L."/>
            <person name="Alempic J.-M."/>
            <person name="Lartigue A."/>
            <person name="Legendre M."/>
            <person name="Belmudes L."/>
            <person name="Santini S."/>
            <person name="Philippe N."/>
            <person name="Beucher L."/>
            <person name="Biondi E.G."/>
            <person name="Juul S."/>
            <person name="Turner D.J."/>
            <person name="Coute Y."/>
            <person name="Claverie J.-M."/>
            <person name="Abergel C."/>
        </authorList>
    </citation>
    <scope>NUCLEOTIDE SEQUENCE</scope>
    <source>
        <strain evidence="2">10A</strain>
    </source>
</reference>
<accession>A0A2P1EHH5</accession>
<name>A0A2P1EHH5_9VIRU</name>
<evidence type="ECO:0000256" key="1">
    <source>
        <dbReference type="SAM" id="Coils"/>
    </source>
</evidence>